<gene>
    <name evidence="1" type="ORF">NUH88_03555</name>
</gene>
<sequence length="139" mass="15100">MSGGDSQSAGRFQRVKERKELTPVAVRTIAGLFDLWQVPAKTAAKLMNVDEGTWAAMSDGSWQGVLSVDQLERTSSLVALYRDMKEALDEDEADCWVTTGNANGPFRGKAPVDVMALGGLPVIQAVRRHVKTLQPELVS</sequence>
<dbReference type="AlphaFoldDB" id="A0A9J7AZB0"/>
<organism evidence="1 2">
    <name type="scientific">Nisaea acidiphila</name>
    <dbReference type="NCBI Taxonomy" id="1862145"/>
    <lineage>
        <taxon>Bacteria</taxon>
        <taxon>Pseudomonadati</taxon>
        <taxon>Pseudomonadota</taxon>
        <taxon>Alphaproteobacteria</taxon>
        <taxon>Rhodospirillales</taxon>
        <taxon>Thalassobaculaceae</taxon>
        <taxon>Nisaea</taxon>
    </lineage>
</organism>
<evidence type="ECO:0000313" key="2">
    <source>
        <dbReference type="Proteomes" id="UP001060336"/>
    </source>
</evidence>
<protein>
    <recommendedName>
        <fullName evidence="3">Antitoxin Xre/MbcA/ParS-like toxin-binding domain-containing protein</fullName>
    </recommendedName>
</protein>
<accession>A0A9J7AZB0</accession>
<evidence type="ECO:0000313" key="1">
    <source>
        <dbReference type="EMBL" id="UUX50781.1"/>
    </source>
</evidence>
<reference evidence="1" key="1">
    <citation type="submission" date="2022-08" db="EMBL/GenBank/DDBJ databases">
        <title>Nisaea acidiphila sp. nov., isolated from a marine algal debris and emended description of the genus Nisaea Urios et al. 2008.</title>
        <authorList>
            <person name="Kwon K."/>
        </authorList>
    </citation>
    <scope>NUCLEOTIDE SEQUENCE</scope>
    <source>
        <strain evidence="1">MEBiC11861</strain>
    </source>
</reference>
<keyword evidence="2" id="KW-1185">Reference proteome</keyword>
<evidence type="ECO:0008006" key="3">
    <source>
        <dbReference type="Google" id="ProtNLM"/>
    </source>
</evidence>
<dbReference type="RefSeq" id="WP_257770010.1">
    <property type="nucleotide sequence ID" value="NZ_CP102480.1"/>
</dbReference>
<name>A0A9J7AZB0_9PROT</name>
<proteinExistence type="predicted"/>
<dbReference type="KEGG" id="naci:NUH88_03555"/>
<dbReference type="Proteomes" id="UP001060336">
    <property type="component" value="Chromosome"/>
</dbReference>
<dbReference type="EMBL" id="CP102480">
    <property type="protein sequence ID" value="UUX50781.1"/>
    <property type="molecule type" value="Genomic_DNA"/>
</dbReference>